<dbReference type="Gene3D" id="3.40.50.150">
    <property type="entry name" value="Vaccinia Virus protein VP39"/>
    <property type="match status" value="1"/>
</dbReference>
<evidence type="ECO:0000256" key="6">
    <source>
        <dbReference type="ARBA" id="ARBA00022691"/>
    </source>
</evidence>
<comment type="caution">
    <text evidence="13">The sequence shown here is derived from an EMBL/GenBank/DDBJ whole genome shotgun (WGS) entry which is preliminary data.</text>
</comment>
<keyword evidence="5 10" id="KW-0808">Transferase</keyword>
<accession>A0A2H9TL24</accession>
<dbReference type="STRING" id="1246581.A0A2H9TL24"/>
<gene>
    <name evidence="13" type="ORF">PSACC_01761</name>
</gene>
<evidence type="ECO:0000256" key="5">
    <source>
        <dbReference type="ARBA" id="ARBA00022679"/>
    </source>
</evidence>
<dbReference type="InterPro" id="IPR016691">
    <property type="entry name" value="TRMT11"/>
</dbReference>
<sequence>MSVQEIHGIFQFADDFFPEEDGVNVFVLPDYVPKTVFPQWYLEEQDDPSSVFKARLDHLYYTGKYDEACELGHEHINIYCTGPLAWAMGRYLVRFAQIREDFRLDELRAICLTSPFWVAHFENDEEVRRVLSRAILIREIVELLAEGDSVDSLVACTRTLPTEYYEPYKTFAFRFVVDDYMRKICLEEQVALINKFSFMPLLGPVSMTDAKVTFSIHCDAVAGRNYLGRLIGPGSRDLIDRFNLKKRGYLGTTSMDSELSLVMCNLACVSSGNLVYDPFVGTGSLLCTSAFFGGFPIGSDIDGRQMRGSDGRSIQSNMRQYNVENRFIGGCVFDILQHPWRDGFLVDAILTDPPYGVRAGAKKIGCKYESPPSYSCRLSAEETAERYPKTIPYEMVDLAQDLHQFALKFLRIGGRLVYWYPMEINEDESRSTKDQLLSVLPKVDGIEIVSVIFQQCRLFDRWLVTFERTC</sequence>
<dbReference type="PROSITE" id="PS51627">
    <property type="entry name" value="SAM_MT_TRM11"/>
    <property type="match status" value="1"/>
</dbReference>
<dbReference type="Pfam" id="PF01170">
    <property type="entry name" value="UPF0020"/>
    <property type="match status" value="1"/>
</dbReference>
<evidence type="ECO:0000256" key="4">
    <source>
        <dbReference type="ARBA" id="ARBA00022603"/>
    </source>
</evidence>
<dbReference type="GO" id="GO:0032259">
    <property type="term" value="P:methylation"/>
    <property type="evidence" value="ECO:0007669"/>
    <property type="project" value="UniProtKB-UniRule"/>
</dbReference>
<evidence type="ECO:0000259" key="11">
    <source>
        <dbReference type="Pfam" id="PF01170"/>
    </source>
</evidence>
<dbReference type="PANTHER" id="PTHR13370:SF3">
    <property type="entry name" value="TRNA (GUANINE(10)-N2)-METHYLTRANSFERASE HOMOLOG"/>
    <property type="match status" value="1"/>
</dbReference>
<dbReference type="OrthoDB" id="333024at2759"/>
<evidence type="ECO:0000256" key="7">
    <source>
        <dbReference type="ARBA" id="ARBA00022694"/>
    </source>
</evidence>
<evidence type="ECO:0000313" key="13">
    <source>
        <dbReference type="EMBL" id="PJF18434.1"/>
    </source>
</evidence>
<feature type="domain" description="tRNA (guanine(10)-N(2))-methyltransferase TRMT11 N-terminal" evidence="12">
    <location>
        <begin position="90"/>
        <end position="217"/>
    </location>
</feature>
<dbReference type="GO" id="GO:0008033">
    <property type="term" value="P:tRNA processing"/>
    <property type="evidence" value="ECO:0007669"/>
    <property type="project" value="UniProtKB-UniRule"/>
</dbReference>
<evidence type="ECO:0000256" key="1">
    <source>
        <dbReference type="ARBA" id="ARBA00004496"/>
    </source>
</evidence>
<dbReference type="SUPFAM" id="SSF53335">
    <property type="entry name" value="S-adenosyl-L-methionine-dependent methyltransferases"/>
    <property type="match status" value="1"/>
</dbReference>
<evidence type="ECO:0000256" key="3">
    <source>
        <dbReference type="ARBA" id="ARBA00022555"/>
    </source>
</evidence>
<dbReference type="GO" id="GO:0043527">
    <property type="term" value="C:tRNA methyltransferase complex"/>
    <property type="evidence" value="ECO:0007669"/>
    <property type="project" value="UniProtKB-ARBA"/>
</dbReference>
<comment type="subcellular location">
    <subcellularLocation>
        <location evidence="1">Cytoplasm</location>
    </subcellularLocation>
</comment>
<evidence type="ECO:0000256" key="10">
    <source>
        <dbReference type="PROSITE-ProRule" id="PRU00959"/>
    </source>
</evidence>
<dbReference type="InterPro" id="IPR059073">
    <property type="entry name" value="TRMT11_N"/>
</dbReference>
<dbReference type="EC" id="2.1.1.214" evidence="9"/>
<keyword evidence="2" id="KW-0963">Cytoplasm</keyword>
<evidence type="ECO:0000256" key="9">
    <source>
        <dbReference type="ARBA" id="ARBA00066937"/>
    </source>
</evidence>
<dbReference type="InterPro" id="IPR002052">
    <property type="entry name" value="DNA_methylase_N6_adenine_CS"/>
</dbReference>
<protein>
    <recommendedName>
        <fullName evidence="9">tRNA (guanine(10)-N(2))-methyltransferase</fullName>
        <ecNumber evidence="9">2.1.1.214</ecNumber>
    </recommendedName>
</protein>
<organism evidence="13 14">
    <name type="scientific">Paramicrosporidium saccamoebae</name>
    <dbReference type="NCBI Taxonomy" id="1246581"/>
    <lineage>
        <taxon>Eukaryota</taxon>
        <taxon>Fungi</taxon>
        <taxon>Fungi incertae sedis</taxon>
        <taxon>Cryptomycota</taxon>
        <taxon>Cryptomycota incertae sedis</taxon>
        <taxon>Paramicrosporidium</taxon>
    </lineage>
</organism>
<dbReference type="AlphaFoldDB" id="A0A2H9TL24"/>
<evidence type="ECO:0000313" key="14">
    <source>
        <dbReference type="Proteomes" id="UP000240830"/>
    </source>
</evidence>
<dbReference type="PANTHER" id="PTHR13370">
    <property type="entry name" value="RNA METHYLASE-RELATED"/>
    <property type="match status" value="1"/>
</dbReference>
<keyword evidence="8 10" id="KW-0694">RNA-binding</keyword>
<evidence type="ECO:0000256" key="2">
    <source>
        <dbReference type="ARBA" id="ARBA00022490"/>
    </source>
</evidence>
<keyword evidence="4 10" id="KW-0489">Methyltransferase</keyword>
<feature type="domain" description="Ribosomal RNA large subunit methyltransferase K/L-like methyltransferase" evidence="11">
    <location>
        <begin position="246"/>
        <end position="363"/>
    </location>
</feature>
<name>A0A2H9TL24_9FUNG</name>
<dbReference type="InterPro" id="IPR029063">
    <property type="entry name" value="SAM-dependent_MTases_sf"/>
</dbReference>
<reference evidence="13 14" key="1">
    <citation type="submission" date="2016-10" db="EMBL/GenBank/DDBJ databases">
        <title>The genome of Paramicrosporidium saccamoebae is the missing link in understanding Cryptomycota and Microsporidia evolution.</title>
        <authorList>
            <person name="Quandt C.A."/>
            <person name="Beaudet D."/>
            <person name="Corsaro D."/>
            <person name="Michel R."/>
            <person name="Corradi N."/>
            <person name="James T."/>
        </authorList>
    </citation>
    <scope>NUCLEOTIDE SEQUENCE [LARGE SCALE GENOMIC DNA]</scope>
    <source>
        <strain evidence="13 14">KSL3</strain>
    </source>
</reference>
<evidence type="ECO:0000259" key="12">
    <source>
        <dbReference type="Pfam" id="PF25904"/>
    </source>
</evidence>
<dbReference type="PROSITE" id="PS00092">
    <property type="entry name" value="N6_MTASE"/>
    <property type="match status" value="1"/>
</dbReference>
<dbReference type="GO" id="GO:0160102">
    <property type="term" value="F:tRNA (guanine(10)-N2)-methyltransferase activity"/>
    <property type="evidence" value="ECO:0007669"/>
    <property type="project" value="UniProtKB-EC"/>
</dbReference>
<keyword evidence="3 10" id="KW-0820">tRNA-binding</keyword>
<keyword evidence="7 10" id="KW-0819">tRNA processing</keyword>
<proteinExistence type="inferred from homology"/>
<dbReference type="GO" id="GO:0000049">
    <property type="term" value="F:tRNA binding"/>
    <property type="evidence" value="ECO:0007669"/>
    <property type="project" value="UniProtKB-UniRule"/>
</dbReference>
<dbReference type="GO" id="GO:0005737">
    <property type="term" value="C:cytoplasm"/>
    <property type="evidence" value="ECO:0007669"/>
    <property type="project" value="UniProtKB-SubCell"/>
</dbReference>
<keyword evidence="6 10" id="KW-0949">S-adenosyl-L-methionine</keyword>
<keyword evidence="14" id="KW-1185">Reference proteome</keyword>
<dbReference type="EMBL" id="MTSL01000125">
    <property type="protein sequence ID" value="PJF18434.1"/>
    <property type="molecule type" value="Genomic_DNA"/>
</dbReference>
<comment type="similarity">
    <text evidence="10">Belongs to the class I-like SAM-binding methyltransferase superfamily. TRM11 methyltransferase family.</text>
</comment>
<evidence type="ECO:0000256" key="8">
    <source>
        <dbReference type="ARBA" id="ARBA00022884"/>
    </source>
</evidence>
<dbReference type="InterPro" id="IPR000241">
    <property type="entry name" value="RlmKL-like_Mtase"/>
</dbReference>
<dbReference type="Pfam" id="PF25904">
    <property type="entry name" value="Tmrp11_N"/>
    <property type="match status" value="1"/>
</dbReference>
<dbReference type="Proteomes" id="UP000240830">
    <property type="component" value="Unassembled WGS sequence"/>
</dbReference>